<evidence type="ECO:0000313" key="1">
    <source>
        <dbReference type="EMBL" id="QND62152.1"/>
    </source>
</evidence>
<dbReference type="SUPFAM" id="SSF69635">
    <property type="entry name" value="Type III secretory system chaperone-like"/>
    <property type="match status" value="1"/>
</dbReference>
<dbReference type="Gene3D" id="3.30.1460.10">
    <property type="match status" value="1"/>
</dbReference>
<dbReference type="Pfam" id="PF21665">
    <property type="entry name" value="Type_III_SycN"/>
    <property type="match status" value="1"/>
</dbReference>
<dbReference type="CDD" id="cd17031">
    <property type="entry name" value="T3SC_IA_SycN-like"/>
    <property type="match status" value="1"/>
</dbReference>
<dbReference type="AlphaFoldDB" id="A0A7G6T5X0"/>
<dbReference type="EMBL" id="CP050299">
    <property type="protein sequence ID" value="QND62152.1"/>
    <property type="molecule type" value="Genomic_DNA"/>
</dbReference>
<accession>A0A7G6T5X0</accession>
<reference evidence="2" key="1">
    <citation type="journal article" date="2020" name="Mol. Plant Microbe">
        <title>Rhizobial microsymbionts of the narrowly endemic Oxytropis species growing in Kamchatka are characterized by significant genetic diversity and possess a set of genes that are associated with T3SS and T6SS secretion systems and can affect the development of symbiosis.</title>
        <authorList>
            <person name="Safronova V."/>
            <person name="Guro P."/>
            <person name="Sazanova A."/>
            <person name="Kuznetsova I."/>
            <person name="Belimov A."/>
            <person name="Yakubov V."/>
            <person name="Chirak E."/>
            <person name="Afonin A."/>
            <person name="Gogolev Y."/>
            <person name="Andronov E."/>
            <person name="Tikhonovich I."/>
        </authorList>
    </citation>
    <scope>NUCLEOTIDE SEQUENCE [LARGE SCALE GENOMIC DNA]</scope>
    <source>
        <strain evidence="2">583</strain>
        <plasmid evidence="2">p_1</plasmid>
    </source>
</reference>
<dbReference type="InterPro" id="IPR012673">
    <property type="entry name" value="T3SS_SynN"/>
</dbReference>
<gene>
    <name evidence="1" type="ORF">HB778_39470</name>
</gene>
<dbReference type="RefSeq" id="WP_183455438.1">
    <property type="nucleotide sequence ID" value="NZ_CP050299.1"/>
</dbReference>
<proteinExistence type="predicted"/>
<organism evidence="1 2">
    <name type="scientific">Mesorhizobium huakuii</name>
    <dbReference type="NCBI Taxonomy" id="28104"/>
    <lineage>
        <taxon>Bacteria</taxon>
        <taxon>Pseudomonadati</taxon>
        <taxon>Pseudomonadota</taxon>
        <taxon>Alphaproteobacteria</taxon>
        <taxon>Hyphomicrobiales</taxon>
        <taxon>Phyllobacteriaceae</taxon>
        <taxon>Mesorhizobium</taxon>
    </lineage>
</organism>
<evidence type="ECO:0000313" key="2">
    <source>
        <dbReference type="Proteomes" id="UP000515465"/>
    </source>
</evidence>
<name>A0A7G6T5X0_9HYPH</name>
<evidence type="ECO:0008006" key="3">
    <source>
        <dbReference type="Google" id="ProtNLM"/>
    </source>
</evidence>
<dbReference type="GO" id="GO:0009306">
    <property type="term" value="P:protein secretion"/>
    <property type="evidence" value="ECO:0007669"/>
    <property type="project" value="InterPro"/>
</dbReference>
<geneLocation type="plasmid" evidence="1 2">
    <name>p_1</name>
</geneLocation>
<protein>
    <recommendedName>
        <fullName evidence="3">Type III secretion chaperone SycN</fullName>
    </recommendedName>
</protein>
<dbReference type="Proteomes" id="UP000515465">
    <property type="component" value="Plasmid p_1"/>
</dbReference>
<sequence>MSAQASIQAFCSSMGLPPQPPPLTLRFERSGDLHMECRDGSVVMYLTRAMPLHRKGIAAAALKAVHPDRTLPHIVNVAFYGKALLVLLISMAENRADLPTLETAAQVLVRLVDEIDAAAR</sequence>
<keyword evidence="1" id="KW-0614">Plasmid</keyword>